<gene>
    <name evidence="5" type="ORF">DUE52_21870</name>
</gene>
<evidence type="ECO:0000256" key="1">
    <source>
        <dbReference type="ARBA" id="ARBA00023015"/>
    </source>
</evidence>
<dbReference type="GO" id="GO:0005829">
    <property type="term" value="C:cytosol"/>
    <property type="evidence" value="ECO:0007669"/>
    <property type="project" value="TreeGrafter"/>
</dbReference>
<dbReference type="EMBL" id="QOWE01000019">
    <property type="protein sequence ID" value="RCR67452.1"/>
    <property type="molecule type" value="Genomic_DNA"/>
</dbReference>
<dbReference type="CDD" id="cd00093">
    <property type="entry name" value="HTH_XRE"/>
    <property type="match status" value="1"/>
</dbReference>
<evidence type="ECO:0000313" key="5">
    <source>
        <dbReference type="EMBL" id="RCR67452.1"/>
    </source>
</evidence>
<dbReference type="AlphaFoldDB" id="A0A368JIT9"/>
<dbReference type="Pfam" id="PF01381">
    <property type="entry name" value="HTH_3"/>
    <property type="match status" value="1"/>
</dbReference>
<protein>
    <submittedName>
        <fullName evidence="5">XRE family transcriptional regulator</fullName>
    </submittedName>
</protein>
<dbReference type="SMART" id="SM00530">
    <property type="entry name" value="HTH_XRE"/>
    <property type="match status" value="1"/>
</dbReference>
<comment type="caution">
    <text evidence="5">The sequence shown here is derived from an EMBL/GenBank/DDBJ whole genome shotgun (WGS) entry which is preliminary data.</text>
</comment>
<evidence type="ECO:0000259" key="4">
    <source>
        <dbReference type="PROSITE" id="PS50943"/>
    </source>
</evidence>
<evidence type="ECO:0000313" key="6">
    <source>
        <dbReference type="Proteomes" id="UP000253383"/>
    </source>
</evidence>
<organism evidence="5 6">
    <name type="scientific">Larkinella punicea</name>
    <dbReference type="NCBI Taxonomy" id="2315727"/>
    <lineage>
        <taxon>Bacteria</taxon>
        <taxon>Pseudomonadati</taxon>
        <taxon>Bacteroidota</taxon>
        <taxon>Cytophagia</taxon>
        <taxon>Cytophagales</taxon>
        <taxon>Spirosomataceae</taxon>
        <taxon>Larkinella</taxon>
    </lineage>
</organism>
<evidence type="ECO:0000256" key="2">
    <source>
        <dbReference type="ARBA" id="ARBA00023125"/>
    </source>
</evidence>
<dbReference type="Gene3D" id="1.10.260.40">
    <property type="entry name" value="lambda repressor-like DNA-binding domains"/>
    <property type="match status" value="1"/>
</dbReference>
<dbReference type="InterPro" id="IPR010982">
    <property type="entry name" value="Lambda_DNA-bd_dom_sf"/>
</dbReference>
<name>A0A368JIT9_9BACT</name>
<dbReference type="PANTHER" id="PTHR46797:SF23">
    <property type="entry name" value="HTH-TYPE TRANSCRIPTIONAL REGULATOR SUTR"/>
    <property type="match status" value="1"/>
</dbReference>
<sequence>MLFIERIKLIICPVVKIRDKELLRLFGHQLRKVRTQRGMTQQALADESELWLSQVGRIERGEVNVTLSMIAVLARTLKVDLKELVDFELPPFENQQEH</sequence>
<dbReference type="GO" id="GO:0003677">
    <property type="term" value="F:DNA binding"/>
    <property type="evidence" value="ECO:0007669"/>
    <property type="project" value="UniProtKB-KW"/>
</dbReference>
<keyword evidence="3" id="KW-0804">Transcription</keyword>
<evidence type="ECO:0000256" key="3">
    <source>
        <dbReference type="ARBA" id="ARBA00023163"/>
    </source>
</evidence>
<dbReference type="InterPro" id="IPR001387">
    <property type="entry name" value="Cro/C1-type_HTH"/>
</dbReference>
<proteinExistence type="predicted"/>
<accession>A0A368JIT9</accession>
<dbReference type="Proteomes" id="UP000253383">
    <property type="component" value="Unassembled WGS sequence"/>
</dbReference>
<keyword evidence="2" id="KW-0238">DNA-binding</keyword>
<dbReference type="RefSeq" id="WP_114408187.1">
    <property type="nucleotide sequence ID" value="NZ_QOWE01000019.1"/>
</dbReference>
<dbReference type="PANTHER" id="PTHR46797">
    <property type="entry name" value="HTH-TYPE TRANSCRIPTIONAL REGULATOR"/>
    <property type="match status" value="1"/>
</dbReference>
<dbReference type="GO" id="GO:0003700">
    <property type="term" value="F:DNA-binding transcription factor activity"/>
    <property type="evidence" value="ECO:0007669"/>
    <property type="project" value="TreeGrafter"/>
</dbReference>
<feature type="domain" description="HTH cro/C1-type" evidence="4">
    <location>
        <begin position="30"/>
        <end position="84"/>
    </location>
</feature>
<dbReference type="PROSITE" id="PS50943">
    <property type="entry name" value="HTH_CROC1"/>
    <property type="match status" value="1"/>
</dbReference>
<dbReference type="SUPFAM" id="SSF47413">
    <property type="entry name" value="lambda repressor-like DNA-binding domains"/>
    <property type="match status" value="1"/>
</dbReference>
<dbReference type="InterPro" id="IPR050807">
    <property type="entry name" value="TransReg_Diox_bact_type"/>
</dbReference>
<reference evidence="5 6" key="1">
    <citation type="submission" date="2018-07" db="EMBL/GenBank/DDBJ databases">
        <title>Genome analysis of Larkinella rosea.</title>
        <authorList>
            <person name="Zhou Z."/>
            <person name="Wang G."/>
        </authorList>
    </citation>
    <scope>NUCLEOTIDE SEQUENCE [LARGE SCALE GENOMIC DNA]</scope>
    <source>
        <strain evidence="6">zzj9</strain>
    </source>
</reference>
<keyword evidence="1" id="KW-0805">Transcription regulation</keyword>
<keyword evidence="6" id="KW-1185">Reference proteome</keyword>